<dbReference type="GO" id="GO:0000435">
    <property type="term" value="P:positive regulation of transcription from RNA polymerase II promoter by galactose"/>
    <property type="evidence" value="ECO:0007669"/>
    <property type="project" value="TreeGrafter"/>
</dbReference>
<dbReference type="EMBL" id="SWKV01000029">
    <property type="protein sequence ID" value="KAF3039742.1"/>
    <property type="molecule type" value="Genomic_DNA"/>
</dbReference>
<dbReference type="GO" id="GO:0005634">
    <property type="term" value="C:nucleus"/>
    <property type="evidence" value="ECO:0007669"/>
    <property type="project" value="TreeGrafter"/>
</dbReference>
<evidence type="ECO:0000256" key="4">
    <source>
        <dbReference type="ARBA" id="ARBA00023242"/>
    </source>
</evidence>
<dbReference type="InterPro" id="IPR051127">
    <property type="entry name" value="Fungal_SecMet_Regulators"/>
</dbReference>
<feature type="compositionally biased region" description="Polar residues" evidence="5">
    <location>
        <begin position="26"/>
        <end position="37"/>
    </location>
</feature>
<feature type="domain" description="Xylanolytic transcriptional activator regulatory" evidence="6">
    <location>
        <begin position="143"/>
        <end position="300"/>
    </location>
</feature>
<evidence type="ECO:0000256" key="5">
    <source>
        <dbReference type="SAM" id="MobiDB-lite"/>
    </source>
</evidence>
<dbReference type="GO" id="GO:0000981">
    <property type="term" value="F:DNA-binding transcription factor activity, RNA polymerase II-specific"/>
    <property type="evidence" value="ECO:0007669"/>
    <property type="project" value="TreeGrafter"/>
</dbReference>
<accession>A0A9P4WRH1</accession>
<evidence type="ECO:0000313" key="8">
    <source>
        <dbReference type="Proteomes" id="UP000758155"/>
    </source>
</evidence>
<name>A0A9P4WRH1_9PLEO</name>
<sequence length="300" mass="33388">MDDIERGSSHLSSNLAEIHGRETSVDPASQTCNSDPNTALEAKDPTDGIGSVVFTEEEDSAFLGPTSNIAFTRQIVRATNRLLHDAACAGTPISLSGPGAKNHVIHMSRPSSPGPDLLNHECDASIRADPFFLAPEREMTPLIELYFTTTGVLYPFIERRKFLETYQQLIEHGTSSVRRSWLGLLNMMLAMATSANFGYDPTITADTRKSRSDSFYRRAMILSDRQIRYATSLEVVQMLLLTSMYLQGTEHSVATWSVHGLAVKAAYQLGLHSPDALQQYSPPERELRKRVWYGCVVFDR</sequence>
<feature type="region of interest" description="Disordered" evidence="5">
    <location>
        <begin position="20"/>
        <end position="46"/>
    </location>
</feature>
<evidence type="ECO:0000256" key="1">
    <source>
        <dbReference type="ARBA" id="ARBA00023015"/>
    </source>
</evidence>
<keyword evidence="2" id="KW-0238">DNA-binding</keyword>
<protein>
    <recommendedName>
        <fullName evidence="6">Xylanolytic transcriptional activator regulatory domain-containing protein</fullName>
    </recommendedName>
</protein>
<comment type="caution">
    <text evidence="7">The sequence shown here is derived from an EMBL/GenBank/DDBJ whole genome shotgun (WGS) entry which is preliminary data.</text>
</comment>
<gene>
    <name evidence="7" type="ORF">E8E12_006716</name>
</gene>
<keyword evidence="3" id="KW-0804">Transcription</keyword>
<evidence type="ECO:0000256" key="2">
    <source>
        <dbReference type="ARBA" id="ARBA00023125"/>
    </source>
</evidence>
<reference evidence="7" key="1">
    <citation type="submission" date="2019-04" db="EMBL/GenBank/DDBJ databases">
        <title>Sequencing of skin fungus with MAO and IRED activity.</title>
        <authorList>
            <person name="Marsaioli A.J."/>
            <person name="Bonatto J.M.C."/>
            <person name="Reis Junior O."/>
        </authorList>
    </citation>
    <scope>NUCLEOTIDE SEQUENCE</scope>
    <source>
        <strain evidence="7">28M1</strain>
    </source>
</reference>
<dbReference type="GO" id="GO:0000978">
    <property type="term" value="F:RNA polymerase II cis-regulatory region sequence-specific DNA binding"/>
    <property type="evidence" value="ECO:0007669"/>
    <property type="project" value="TreeGrafter"/>
</dbReference>
<dbReference type="InterPro" id="IPR007219">
    <property type="entry name" value="XnlR_reg_dom"/>
</dbReference>
<evidence type="ECO:0000313" key="7">
    <source>
        <dbReference type="EMBL" id="KAF3039742.1"/>
    </source>
</evidence>
<keyword evidence="4" id="KW-0539">Nucleus</keyword>
<dbReference type="PANTHER" id="PTHR47424">
    <property type="entry name" value="REGULATORY PROTEIN GAL4"/>
    <property type="match status" value="1"/>
</dbReference>
<evidence type="ECO:0000256" key="3">
    <source>
        <dbReference type="ARBA" id="ARBA00023163"/>
    </source>
</evidence>
<proteinExistence type="predicted"/>
<dbReference type="PANTHER" id="PTHR47424:SF3">
    <property type="entry name" value="REGULATORY PROTEIN GAL4"/>
    <property type="match status" value="1"/>
</dbReference>
<organism evidence="7 8">
    <name type="scientific">Didymella heteroderae</name>
    <dbReference type="NCBI Taxonomy" id="1769908"/>
    <lineage>
        <taxon>Eukaryota</taxon>
        <taxon>Fungi</taxon>
        <taxon>Dikarya</taxon>
        <taxon>Ascomycota</taxon>
        <taxon>Pezizomycotina</taxon>
        <taxon>Dothideomycetes</taxon>
        <taxon>Pleosporomycetidae</taxon>
        <taxon>Pleosporales</taxon>
        <taxon>Pleosporineae</taxon>
        <taxon>Didymellaceae</taxon>
        <taxon>Didymella</taxon>
    </lineage>
</organism>
<keyword evidence="1" id="KW-0805">Transcription regulation</keyword>
<keyword evidence="8" id="KW-1185">Reference proteome</keyword>
<dbReference type="GO" id="GO:0008270">
    <property type="term" value="F:zinc ion binding"/>
    <property type="evidence" value="ECO:0007669"/>
    <property type="project" value="InterPro"/>
</dbReference>
<dbReference type="CDD" id="cd12148">
    <property type="entry name" value="fungal_TF_MHR"/>
    <property type="match status" value="1"/>
</dbReference>
<dbReference type="AlphaFoldDB" id="A0A9P4WRH1"/>
<dbReference type="Pfam" id="PF04082">
    <property type="entry name" value="Fungal_trans"/>
    <property type="match status" value="1"/>
</dbReference>
<evidence type="ECO:0000259" key="6">
    <source>
        <dbReference type="Pfam" id="PF04082"/>
    </source>
</evidence>
<dbReference type="OrthoDB" id="3364175at2759"/>
<dbReference type="GO" id="GO:0006351">
    <property type="term" value="P:DNA-templated transcription"/>
    <property type="evidence" value="ECO:0007669"/>
    <property type="project" value="InterPro"/>
</dbReference>
<dbReference type="Proteomes" id="UP000758155">
    <property type="component" value="Unassembled WGS sequence"/>
</dbReference>